<dbReference type="PROSITE" id="PS50994">
    <property type="entry name" value="INTEGRASE"/>
    <property type="match status" value="1"/>
</dbReference>
<dbReference type="Gene3D" id="3.30.420.10">
    <property type="entry name" value="Ribonuclease H-like superfamily/Ribonuclease H"/>
    <property type="match status" value="1"/>
</dbReference>
<organism evidence="2 3">
    <name type="scientific">Phytophthora megakarya</name>
    <dbReference type="NCBI Taxonomy" id="4795"/>
    <lineage>
        <taxon>Eukaryota</taxon>
        <taxon>Sar</taxon>
        <taxon>Stramenopiles</taxon>
        <taxon>Oomycota</taxon>
        <taxon>Peronosporomycetes</taxon>
        <taxon>Peronosporales</taxon>
        <taxon>Peronosporaceae</taxon>
        <taxon>Phytophthora</taxon>
    </lineage>
</organism>
<dbReference type="EMBL" id="NBNE01005601">
    <property type="protein sequence ID" value="OWZ03305.1"/>
    <property type="molecule type" value="Genomic_DNA"/>
</dbReference>
<dbReference type="AlphaFoldDB" id="A0A225VD52"/>
<dbReference type="OrthoDB" id="6618089at2759"/>
<dbReference type="GO" id="GO:0003676">
    <property type="term" value="F:nucleic acid binding"/>
    <property type="evidence" value="ECO:0007669"/>
    <property type="project" value="InterPro"/>
</dbReference>
<proteinExistence type="predicted"/>
<dbReference type="InterPro" id="IPR001584">
    <property type="entry name" value="Integrase_cat-core"/>
</dbReference>
<keyword evidence="3" id="KW-1185">Reference proteome</keyword>
<dbReference type="GO" id="GO:0015074">
    <property type="term" value="P:DNA integration"/>
    <property type="evidence" value="ECO:0007669"/>
    <property type="project" value="InterPro"/>
</dbReference>
<gene>
    <name evidence="2" type="ORF">PHMEG_00024991</name>
</gene>
<evidence type="ECO:0000259" key="1">
    <source>
        <dbReference type="PROSITE" id="PS50994"/>
    </source>
</evidence>
<dbReference type="InterPro" id="IPR012337">
    <property type="entry name" value="RNaseH-like_sf"/>
</dbReference>
<accession>A0A225VD52</accession>
<evidence type="ECO:0000313" key="2">
    <source>
        <dbReference type="EMBL" id="OWZ03305.1"/>
    </source>
</evidence>
<comment type="caution">
    <text evidence="2">The sequence shown here is derived from an EMBL/GenBank/DDBJ whole genome shotgun (WGS) entry which is preliminary data.</text>
</comment>
<dbReference type="SUPFAM" id="SSF53098">
    <property type="entry name" value="Ribonuclease H-like"/>
    <property type="match status" value="1"/>
</dbReference>
<evidence type="ECO:0000313" key="3">
    <source>
        <dbReference type="Proteomes" id="UP000198211"/>
    </source>
</evidence>
<dbReference type="Proteomes" id="UP000198211">
    <property type="component" value="Unassembled WGS sequence"/>
</dbReference>
<sequence length="145" mass="17369">MDWHSRFRIHRDWISDPGTHFKNEVMEELCTSLKSKQIFSSMYRPWINRYVERVNEYILKVLRVLIIDYKINHRDWPRLVPVVHASLHRTAVPSLSGNTPGELFTRLELSDHCKPYTSGLRWPQVCSRREPQPRLKRAWLGYVQV</sequence>
<reference evidence="3" key="1">
    <citation type="submission" date="2017-03" db="EMBL/GenBank/DDBJ databases">
        <title>Phytopthora megakarya and P. palmivora, two closely related causual agents of cacao black pod achieved similar genome size and gene model numbers by different mechanisms.</title>
        <authorList>
            <person name="Ali S."/>
            <person name="Shao J."/>
            <person name="Larry D.J."/>
            <person name="Kronmiller B."/>
            <person name="Shen D."/>
            <person name="Strem M.D."/>
            <person name="Melnick R.L."/>
            <person name="Guiltinan M.J."/>
            <person name="Tyler B.M."/>
            <person name="Meinhardt L.W."/>
            <person name="Bailey B.A."/>
        </authorList>
    </citation>
    <scope>NUCLEOTIDE SEQUENCE [LARGE SCALE GENOMIC DNA]</scope>
    <source>
        <strain evidence="3">zdho120</strain>
    </source>
</reference>
<dbReference type="InterPro" id="IPR036397">
    <property type="entry name" value="RNaseH_sf"/>
</dbReference>
<protein>
    <submittedName>
        <fullName evidence="2">Retrotransposon protein, Ty3-gypsy subclass</fullName>
    </submittedName>
</protein>
<feature type="domain" description="Integrase catalytic" evidence="1">
    <location>
        <begin position="1"/>
        <end position="108"/>
    </location>
</feature>
<name>A0A225VD52_9STRA</name>